<keyword evidence="3" id="KW-1185">Reference proteome</keyword>
<dbReference type="STRING" id="999630.TUZN_0128"/>
<feature type="domain" description="Ribbon-helix-helix protein CopG" evidence="1">
    <location>
        <begin position="5"/>
        <end position="40"/>
    </location>
</feature>
<sequence length="81" mass="9522">MEKIRTSIYIDASVWRRLKEEAVREGLDTSELLERILREYFGEVQEAGEELDFEPVDLGVKASKVVREMRDEAVSRHQRAR</sequence>
<dbReference type="Pfam" id="PF01402">
    <property type="entry name" value="RHH_1"/>
    <property type="match status" value="1"/>
</dbReference>
<dbReference type="OrthoDB" id="26043at2157"/>
<evidence type="ECO:0000313" key="2">
    <source>
        <dbReference type="EMBL" id="AEA11630.1"/>
    </source>
</evidence>
<dbReference type="GO" id="GO:0006355">
    <property type="term" value="P:regulation of DNA-templated transcription"/>
    <property type="evidence" value="ECO:0007669"/>
    <property type="project" value="InterPro"/>
</dbReference>
<protein>
    <submittedName>
        <fullName evidence="2">Helix-turn-helix protein, putative</fullName>
    </submittedName>
</protein>
<accession>F2L1G0</accession>
<gene>
    <name evidence="2" type="ordered locus">TUZN_0128</name>
</gene>
<proteinExistence type="predicted"/>
<evidence type="ECO:0000313" key="3">
    <source>
        <dbReference type="Proteomes" id="UP000008138"/>
    </source>
</evidence>
<dbReference type="KEGG" id="tuz:TUZN_0128"/>
<name>F2L1G0_THEU7</name>
<organism evidence="2 3">
    <name type="scientific">Thermoproteus uzoniensis (strain 768-20)</name>
    <dbReference type="NCBI Taxonomy" id="999630"/>
    <lineage>
        <taxon>Archaea</taxon>
        <taxon>Thermoproteota</taxon>
        <taxon>Thermoprotei</taxon>
        <taxon>Thermoproteales</taxon>
        <taxon>Thermoproteaceae</taxon>
        <taxon>Thermoproteus</taxon>
    </lineage>
</organism>
<dbReference type="HOGENOM" id="CLU_187350_0_0_2"/>
<reference evidence="2 3" key="1">
    <citation type="journal article" date="2011" name="J. Bacteriol.">
        <title>Complete genome sequence of the thermoacidophilic crenarchaeon Thermoproteus uzoniensis 768-20.</title>
        <authorList>
            <person name="Mardanov A.V."/>
            <person name="Gumerov V.M."/>
            <person name="Beletsky A.V."/>
            <person name="Prokofeva M.I."/>
            <person name="Bonch-Osmolovskaya E.A."/>
            <person name="Ravin N.V."/>
            <person name="Skryabin K.G."/>
        </authorList>
    </citation>
    <scope>NUCLEOTIDE SEQUENCE [LARGE SCALE GENOMIC DNA]</scope>
    <source>
        <strain evidence="2 3">768-20</strain>
    </source>
</reference>
<dbReference type="InterPro" id="IPR002145">
    <property type="entry name" value="CopG"/>
</dbReference>
<dbReference type="InterPro" id="IPR010985">
    <property type="entry name" value="Ribbon_hlx_hlx"/>
</dbReference>
<dbReference type="AlphaFoldDB" id="F2L1G0"/>
<reference key="2">
    <citation type="submission" date="2011-03" db="EMBL/GenBank/DDBJ databases">
        <title>Complete genome sequence of the thermoacidophilic crenarchaeon Thermoproteus uzoniensis 768-20.</title>
        <authorList>
            <person name="Mardanov A.V."/>
            <person name="Gumerov V.M."/>
            <person name="Beletsky A.V."/>
            <person name="Prokofeva M.I."/>
            <person name="Bonch-Osmolovskaya E.A."/>
            <person name="Ravin N.V."/>
            <person name="Skryabin K.G."/>
        </authorList>
    </citation>
    <scope>NUCLEOTIDE SEQUENCE</scope>
    <source>
        <strain>768-20</strain>
    </source>
</reference>
<dbReference type="EMBL" id="CP002590">
    <property type="protein sequence ID" value="AEA11630.1"/>
    <property type="molecule type" value="Genomic_DNA"/>
</dbReference>
<dbReference type="CDD" id="cd21631">
    <property type="entry name" value="RHH_CopG_NikR-like"/>
    <property type="match status" value="1"/>
</dbReference>
<dbReference type="SUPFAM" id="SSF47598">
    <property type="entry name" value="Ribbon-helix-helix"/>
    <property type="match status" value="1"/>
</dbReference>
<dbReference type="GeneID" id="10359679"/>
<dbReference type="Proteomes" id="UP000008138">
    <property type="component" value="Chromosome"/>
</dbReference>
<evidence type="ECO:0000259" key="1">
    <source>
        <dbReference type="Pfam" id="PF01402"/>
    </source>
</evidence>
<dbReference type="RefSeq" id="WP_013678966.1">
    <property type="nucleotide sequence ID" value="NC_015315.1"/>
</dbReference>
<dbReference type="eggNOG" id="arCOG06987">
    <property type="taxonomic scope" value="Archaea"/>
</dbReference>